<keyword evidence="3" id="KW-1185">Reference proteome</keyword>
<accession>A0A0C9WNI7</accession>
<evidence type="ECO:0000256" key="1">
    <source>
        <dbReference type="SAM" id="MobiDB-lite"/>
    </source>
</evidence>
<dbReference type="EMBL" id="KN838952">
    <property type="protein sequence ID" value="KIJ91965.1"/>
    <property type="molecule type" value="Genomic_DNA"/>
</dbReference>
<proteinExistence type="predicted"/>
<organism evidence="2 3">
    <name type="scientific">Laccaria amethystina LaAM-08-1</name>
    <dbReference type="NCBI Taxonomy" id="1095629"/>
    <lineage>
        <taxon>Eukaryota</taxon>
        <taxon>Fungi</taxon>
        <taxon>Dikarya</taxon>
        <taxon>Basidiomycota</taxon>
        <taxon>Agaricomycotina</taxon>
        <taxon>Agaricomycetes</taxon>
        <taxon>Agaricomycetidae</taxon>
        <taxon>Agaricales</taxon>
        <taxon>Agaricineae</taxon>
        <taxon>Hydnangiaceae</taxon>
        <taxon>Laccaria</taxon>
    </lineage>
</organism>
<gene>
    <name evidence="2" type="ORF">K443DRAFT_13981</name>
</gene>
<feature type="compositionally biased region" description="Low complexity" evidence="1">
    <location>
        <begin position="627"/>
        <end position="637"/>
    </location>
</feature>
<evidence type="ECO:0000313" key="2">
    <source>
        <dbReference type="EMBL" id="KIJ91965.1"/>
    </source>
</evidence>
<reference evidence="3" key="2">
    <citation type="submission" date="2015-01" db="EMBL/GenBank/DDBJ databases">
        <title>Evolutionary Origins and Diversification of the Mycorrhizal Mutualists.</title>
        <authorList>
            <consortium name="DOE Joint Genome Institute"/>
            <consortium name="Mycorrhizal Genomics Consortium"/>
            <person name="Kohler A."/>
            <person name="Kuo A."/>
            <person name="Nagy L.G."/>
            <person name="Floudas D."/>
            <person name="Copeland A."/>
            <person name="Barry K.W."/>
            <person name="Cichocki N."/>
            <person name="Veneault-Fourrey C."/>
            <person name="LaButti K."/>
            <person name="Lindquist E.A."/>
            <person name="Lipzen A."/>
            <person name="Lundell T."/>
            <person name="Morin E."/>
            <person name="Murat C."/>
            <person name="Riley R."/>
            <person name="Ohm R."/>
            <person name="Sun H."/>
            <person name="Tunlid A."/>
            <person name="Henrissat B."/>
            <person name="Grigoriev I.V."/>
            <person name="Hibbett D.S."/>
            <person name="Martin F."/>
        </authorList>
    </citation>
    <scope>NUCLEOTIDE SEQUENCE [LARGE SCALE GENOMIC DNA]</scope>
    <source>
        <strain evidence="3">LaAM-08-1</strain>
    </source>
</reference>
<dbReference type="AlphaFoldDB" id="A0A0C9WNI7"/>
<sequence>MPLKPDYQIDVEQSSGPAIQIDAIPSSSSDGDRWGKDFPYTPEEFEKLKQEVFNSKRPRKSKQDFFDHLILLHAQYDAPSEVSENATDKEKEANRIRRLQSPNTRHRFVFSTWPRDPKGKPITPGNSKLGKMAANEIQHWGATLFNFYYVRRMPDFGGLQTTSTGSKLAAWMKANGEDYAKDELEFAEEEEDPEEIFPCDIAKLVDTIEMRERTGISRMLRPSDRKGKGKGKEFSRPEPFDATFKSLPILQQRLALHLLPTTLYVHDPYRLLRGRGASRYQEHSWSSQPDIVHTYRHTTSSAGREKMEKEKKKLILDREIEEALRKGAKSEEHSSALPPYGFYIPRVADSIPGPTEPWVYAMHEPPPLPSIPAEAHLYLSPSHMAGRGNHSFAYHAEWDIPRDLLVPDVLCRQCVIDEAQKIIATEDAEGTDPKWTTKRGEVVLEEYVRPEFVTNIQNEPDIFVLRERIELNTLNYEGPVRIIRTTVGYQNLARGGYCAHLSEHDRFKHSLRTTVRVTAKLSMQGDVHLDRESLNYQAFPDHFFQHWNGYNVVPPLHEPVPVGALVPQYYGYYTPNEDIPVRKKKRVVVVDEVGQSDGGDVGGGKEADTAQPEGNEMDVDEGGDQGQNGDNQHGDQSGSEDASMASEPATDVKEDEDEVEEKFHYRSPIILMENCGSPISTDALNIDDKHECASLFYRFHHAGWVHNSVAPRNVLFQPGPLTEFPLFRKNNQLASNPLHRVFSFRLIDFGRSELFEDPVVRAKEEATVGTTLEFWDLGCRRCE</sequence>
<feature type="region of interest" description="Disordered" evidence="1">
    <location>
        <begin position="220"/>
        <end position="239"/>
    </location>
</feature>
<reference evidence="2 3" key="1">
    <citation type="submission" date="2014-04" db="EMBL/GenBank/DDBJ databases">
        <authorList>
            <consortium name="DOE Joint Genome Institute"/>
            <person name="Kuo A."/>
            <person name="Kohler A."/>
            <person name="Nagy L.G."/>
            <person name="Floudas D."/>
            <person name="Copeland A."/>
            <person name="Barry K.W."/>
            <person name="Cichocki N."/>
            <person name="Veneault-Fourrey C."/>
            <person name="LaButti K."/>
            <person name="Lindquist E.A."/>
            <person name="Lipzen A."/>
            <person name="Lundell T."/>
            <person name="Morin E."/>
            <person name="Murat C."/>
            <person name="Sun H."/>
            <person name="Tunlid A."/>
            <person name="Henrissat B."/>
            <person name="Grigoriev I.V."/>
            <person name="Hibbett D.S."/>
            <person name="Martin F."/>
            <person name="Nordberg H.P."/>
            <person name="Cantor M.N."/>
            <person name="Hua S.X."/>
        </authorList>
    </citation>
    <scope>NUCLEOTIDE SEQUENCE [LARGE SCALE GENOMIC DNA]</scope>
    <source>
        <strain evidence="2 3">LaAM-08-1</strain>
    </source>
</reference>
<feature type="region of interest" description="Disordered" evidence="1">
    <location>
        <begin position="593"/>
        <end position="660"/>
    </location>
</feature>
<dbReference type="STRING" id="1095629.A0A0C9WNI7"/>
<feature type="region of interest" description="Disordered" evidence="1">
    <location>
        <begin position="21"/>
        <end position="40"/>
    </location>
</feature>
<dbReference type="HOGENOM" id="CLU_013665_0_0_1"/>
<protein>
    <recommendedName>
        <fullName evidence="4">Protein kinase domain-containing protein</fullName>
    </recommendedName>
</protein>
<evidence type="ECO:0000313" key="3">
    <source>
        <dbReference type="Proteomes" id="UP000054477"/>
    </source>
</evidence>
<dbReference type="OrthoDB" id="5327923at2759"/>
<evidence type="ECO:0008006" key="4">
    <source>
        <dbReference type="Google" id="ProtNLM"/>
    </source>
</evidence>
<name>A0A0C9WNI7_9AGAR</name>
<dbReference type="Proteomes" id="UP000054477">
    <property type="component" value="Unassembled WGS sequence"/>
</dbReference>